<organism evidence="5 6">
    <name type="scientific">Trichomonas vaginalis (strain ATCC PRA-98 / G3)</name>
    <dbReference type="NCBI Taxonomy" id="412133"/>
    <lineage>
        <taxon>Eukaryota</taxon>
        <taxon>Metamonada</taxon>
        <taxon>Parabasalia</taxon>
        <taxon>Trichomonadida</taxon>
        <taxon>Trichomonadidae</taxon>
        <taxon>Trichomonas</taxon>
    </lineage>
</organism>
<dbReference type="VEuPathDB" id="TrichDB:TVAGG3_1016890"/>
<sequence length="765" mass="86564">MGSAESSDEENQPLSKSKIVERKIKDRTIRIAKPIQKTISFSDSSDDNEKIPNEKPPPKKTPTRKKDVEIKINRAPSPESDSDKSDKESITINANQQKKYQELDKIIQQAIDNQSSDDDSDENEVVIIPKQLNKVQTSESNSQSYDEYGIAIYSDSEDVEKLEENIKKKYEIVDDNDDSDEDVVIQDVKKSKNKETEKKQNIYSEVLIDDAKEVPDYLFKQVHVPEIFKKYIQIQQLLNNLKADNLNTIVNEIISLTIDIDNLFEVFKLIHCFSKPRGKDSILFSQIFTKMVIAFGEPFKKIVVANAQGNILYQMYENGTITIDEIRKRQENFTDLVYFFLPELGITRMNSLKDSNHFSNIRKNINKLKENDWAIYKYMRKYGYEQNSVGLALKNDDIVLFKSLVKINPKNLTNLIQIGQFDGDSTLMTPICASAHYGSDDCFDFLLMQNVEIDSSAIKTCSFYGGSLHIVSALSRRGVDFSDMLRNASAEHRYELFNYLVESKADLNITYQSMINSENLAVFVYTMNNNDAMEFDADFIFRMAAIGGSLSVCKYLVDDGQADPNKKRGKEQKSLLISSSENGRSEIVSFLLTLKNIDIELRDRKGQTALHWACLKDHPECVKILLKNGANIEVRDEIGETPLIKAAQSGSVECASILLENGADINGQSFYRMTPLLVGARENNYDVCEFLTSKGADVTLVEKSSMSVLHYSANNLNLLKLFVRHGANVNYAMADGTKPIDWCETPACEKFLLNSGSIPKQAPIS</sequence>
<dbReference type="Pfam" id="PF12796">
    <property type="entry name" value="Ank_2"/>
    <property type="match status" value="1"/>
</dbReference>
<dbReference type="KEGG" id="tva:4772258"/>
<evidence type="ECO:0000256" key="2">
    <source>
        <dbReference type="ARBA" id="ARBA00023043"/>
    </source>
</evidence>
<evidence type="ECO:0000256" key="1">
    <source>
        <dbReference type="ARBA" id="ARBA00022737"/>
    </source>
</evidence>
<evidence type="ECO:0000256" key="3">
    <source>
        <dbReference type="PROSITE-ProRule" id="PRU00023"/>
    </source>
</evidence>
<feature type="region of interest" description="Disordered" evidence="4">
    <location>
        <begin position="1"/>
        <end position="99"/>
    </location>
</feature>
<dbReference type="PANTHER" id="PTHR24198">
    <property type="entry name" value="ANKYRIN REPEAT AND PROTEIN KINASE DOMAIN-CONTAINING PROTEIN"/>
    <property type="match status" value="1"/>
</dbReference>
<feature type="compositionally biased region" description="Basic and acidic residues" evidence="4">
    <location>
        <begin position="18"/>
        <end position="29"/>
    </location>
</feature>
<proteinExistence type="predicted"/>
<dbReference type="eggNOG" id="KOG0504">
    <property type="taxonomic scope" value="Eukaryota"/>
</dbReference>
<reference evidence="5" key="1">
    <citation type="submission" date="2006-10" db="EMBL/GenBank/DDBJ databases">
        <authorList>
            <person name="Amadeo P."/>
            <person name="Zhao Q."/>
            <person name="Wortman J."/>
            <person name="Fraser-Liggett C."/>
            <person name="Carlton J."/>
        </authorList>
    </citation>
    <scope>NUCLEOTIDE SEQUENCE</scope>
    <source>
        <strain evidence="5">G3</strain>
    </source>
</reference>
<dbReference type="Proteomes" id="UP000001542">
    <property type="component" value="Unassembled WGS sequence"/>
</dbReference>
<reference evidence="5" key="2">
    <citation type="journal article" date="2007" name="Science">
        <title>Draft genome sequence of the sexually transmitted pathogen Trichomonas vaginalis.</title>
        <authorList>
            <person name="Carlton J.M."/>
            <person name="Hirt R.P."/>
            <person name="Silva J.C."/>
            <person name="Delcher A.L."/>
            <person name="Schatz M."/>
            <person name="Zhao Q."/>
            <person name="Wortman J.R."/>
            <person name="Bidwell S.L."/>
            <person name="Alsmark U.C.M."/>
            <person name="Besteiro S."/>
            <person name="Sicheritz-Ponten T."/>
            <person name="Noel C.J."/>
            <person name="Dacks J.B."/>
            <person name="Foster P.G."/>
            <person name="Simillion C."/>
            <person name="Van de Peer Y."/>
            <person name="Miranda-Saavedra D."/>
            <person name="Barton G.J."/>
            <person name="Westrop G.D."/>
            <person name="Mueller S."/>
            <person name="Dessi D."/>
            <person name="Fiori P.L."/>
            <person name="Ren Q."/>
            <person name="Paulsen I."/>
            <person name="Zhang H."/>
            <person name="Bastida-Corcuera F.D."/>
            <person name="Simoes-Barbosa A."/>
            <person name="Brown M.T."/>
            <person name="Hayes R.D."/>
            <person name="Mukherjee M."/>
            <person name="Okumura C.Y."/>
            <person name="Schneider R."/>
            <person name="Smith A.J."/>
            <person name="Vanacova S."/>
            <person name="Villalvazo M."/>
            <person name="Haas B.J."/>
            <person name="Pertea M."/>
            <person name="Feldblyum T.V."/>
            <person name="Utterback T.R."/>
            <person name="Shu C.L."/>
            <person name="Osoegawa K."/>
            <person name="de Jong P.J."/>
            <person name="Hrdy I."/>
            <person name="Horvathova L."/>
            <person name="Zubacova Z."/>
            <person name="Dolezal P."/>
            <person name="Malik S.B."/>
            <person name="Logsdon J.M. Jr."/>
            <person name="Henze K."/>
            <person name="Gupta A."/>
            <person name="Wang C.C."/>
            <person name="Dunne R.L."/>
            <person name="Upcroft J.A."/>
            <person name="Upcroft P."/>
            <person name="White O."/>
            <person name="Salzberg S.L."/>
            <person name="Tang P."/>
            <person name="Chiu C.-H."/>
            <person name="Lee Y.-S."/>
            <person name="Embley T.M."/>
            <person name="Coombs G.H."/>
            <person name="Mottram J.C."/>
            <person name="Tachezy J."/>
            <person name="Fraser-Liggett C.M."/>
            <person name="Johnson P.J."/>
        </authorList>
    </citation>
    <scope>NUCLEOTIDE SEQUENCE [LARGE SCALE GENOMIC DNA]</scope>
    <source>
        <strain evidence="5">G3</strain>
    </source>
</reference>
<feature type="compositionally biased region" description="Basic and acidic residues" evidence="4">
    <location>
        <begin position="47"/>
        <end position="57"/>
    </location>
</feature>
<dbReference type="Gene3D" id="1.25.40.20">
    <property type="entry name" value="Ankyrin repeat-containing domain"/>
    <property type="match status" value="1"/>
</dbReference>
<dbReference type="PRINTS" id="PR01415">
    <property type="entry name" value="ANKYRIN"/>
</dbReference>
<feature type="compositionally biased region" description="Acidic residues" evidence="4">
    <location>
        <begin position="1"/>
        <end position="11"/>
    </location>
</feature>
<dbReference type="InterPro" id="IPR002110">
    <property type="entry name" value="Ankyrin_rpt"/>
</dbReference>
<feature type="repeat" description="ANK" evidence="3">
    <location>
        <begin position="638"/>
        <end position="670"/>
    </location>
</feature>
<dbReference type="SMR" id="A2DZE1"/>
<keyword evidence="2 3" id="KW-0040">ANK repeat</keyword>
<dbReference type="RefSeq" id="XP_001326493.1">
    <property type="nucleotide sequence ID" value="XM_001326458.1"/>
</dbReference>
<dbReference type="PROSITE" id="PS50088">
    <property type="entry name" value="ANK_REPEAT"/>
    <property type="match status" value="3"/>
</dbReference>
<dbReference type="InterPro" id="IPR036770">
    <property type="entry name" value="Ankyrin_rpt-contain_sf"/>
</dbReference>
<accession>A2DZE1</accession>
<dbReference type="InParanoid" id="A2DZE1"/>
<gene>
    <name evidence="5" type="ORF">TVAG_487130</name>
</gene>
<dbReference type="SMART" id="SM00248">
    <property type="entry name" value="ANK"/>
    <property type="match status" value="9"/>
</dbReference>
<dbReference type="PROSITE" id="PS50297">
    <property type="entry name" value="ANK_REP_REGION"/>
    <property type="match status" value="2"/>
</dbReference>
<keyword evidence="6" id="KW-1185">Reference proteome</keyword>
<evidence type="ECO:0000313" key="5">
    <source>
        <dbReference type="EMBL" id="EAY14270.1"/>
    </source>
</evidence>
<evidence type="ECO:0000256" key="4">
    <source>
        <dbReference type="SAM" id="MobiDB-lite"/>
    </source>
</evidence>
<dbReference type="PANTHER" id="PTHR24198:SF165">
    <property type="entry name" value="ANKYRIN REPEAT-CONTAINING PROTEIN-RELATED"/>
    <property type="match status" value="1"/>
</dbReference>
<dbReference type="Pfam" id="PF13637">
    <property type="entry name" value="Ank_4"/>
    <property type="match status" value="1"/>
</dbReference>
<dbReference type="STRING" id="5722.A2DZE1"/>
<dbReference type="AlphaFoldDB" id="A2DZE1"/>
<feature type="repeat" description="ANK" evidence="3">
    <location>
        <begin position="605"/>
        <end position="637"/>
    </location>
</feature>
<name>A2DZE1_TRIV3</name>
<evidence type="ECO:0000313" key="6">
    <source>
        <dbReference type="Proteomes" id="UP000001542"/>
    </source>
</evidence>
<feature type="repeat" description="ANK" evidence="3">
    <location>
        <begin position="671"/>
        <end position="703"/>
    </location>
</feature>
<dbReference type="VEuPathDB" id="TrichDB:TVAG_487130"/>
<dbReference type="SUPFAM" id="SSF48403">
    <property type="entry name" value="Ankyrin repeat"/>
    <property type="match status" value="2"/>
</dbReference>
<dbReference type="OrthoDB" id="10057496at2759"/>
<keyword evidence="1" id="KW-0677">Repeat</keyword>
<dbReference type="EMBL" id="DS113273">
    <property type="protein sequence ID" value="EAY14270.1"/>
    <property type="molecule type" value="Genomic_DNA"/>
</dbReference>
<protein>
    <submittedName>
        <fullName evidence="5">Uncharacterized protein</fullName>
    </submittedName>
</protein>